<evidence type="ECO:0000256" key="1">
    <source>
        <dbReference type="SAM" id="MobiDB-lite"/>
    </source>
</evidence>
<organism evidence="3 4">
    <name type="scientific">Chitinophaga skermanii</name>
    <dbReference type="NCBI Taxonomy" id="331697"/>
    <lineage>
        <taxon>Bacteria</taxon>
        <taxon>Pseudomonadati</taxon>
        <taxon>Bacteroidota</taxon>
        <taxon>Chitinophagia</taxon>
        <taxon>Chitinophagales</taxon>
        <taxon>Chitinophagaceae</taxon>
        <taxon>Chitinophaga</taxon>
    </lineage>
</organism>
<accession>A0A327QJC6</accession>
<keyword evidence="2" id="KW-0732">Signal</keyword>
<keyword evidence="4" id="KW-1185">Reference proteome</keyword>
<dbReference type="OrthoDB" id="1118205at2"/>
<protein>
    <recommendedName>
        <fullName evidence="5">Outer membrane protein with beta-barrel domain</fullName>
    </recommendedName>
</protein>
<feature type="signal peptide" evidence="2">
    <location>
        <begin position="1"/>
        <end position="22"/>
    </location>
</feature>
<dbReference type="Proteomes" id="UP000249547">
    <property type="component" value="Unassembled WGS sequence"/>
</dbReference>
<feature type="chain" id="PRO_5016404178" description="Outer membrane protein with beta-barrel domain" evidence="2">
    <location>
        <begin position="23"/>
        <end position="262"/>
    </location>
</feature>
<evidence type="ECO:0000313" key="3">
    <source>
        <dbReference type="EMBL" id="RAJ04088.1"/>
    </source>
</evidence>
<dbReference type="AlphaFoldDB" id="A0A327QJC6"/>
<gene>
    <name evidence="3" type="ORF">LX64_02966</name>
</gene>
<dbReference type="RefSeq" id="WP_148707323.1">
    <property type="nucleotide sequence ID" value="NZ_QLLL01000005.1"/>
</dbReference>
<sequence length="262" mass="29898">MKKYYILGTLMMMLAIPFASHAQEENKSDSTKPKKRVLHIGSDDDRDYTPRKPAKTYFTLAGDVGMLSFSKVEESGDQISSVPRFTAFLQLGLHYHINFSKKVGIFTGGDIKNLGFIAKDEPGVKVKRRVFTLGVPLAFKVGDMNGSNYFYFGGQYDLALNYKEKVFIDGKKSQKFNEWFSDRTPLLMPSVFVGYRFNQFFGLKVQYWPQNFMNQDFTLHKVPAGGVSQPYANYEARVGAVTVNWDFGSAVRTKIYTKYKQH</sequence>
<evidence type="ECO:0008006" key="5">
    <source>
        <dbReference type="Google" id="ProtNLM"/>
    </source>
</evidence>
<evidence type="ECO:0000313" key="4">
    <source>
        <dbReference type="Proteomes" id="UP000249547"/>
    </source>
</evidence>
<reference evidence="3 4" key="1">
    <citation type="submission" date="2018-06" db="EMBL/GenBank/DDBJ databases">
        <title>Genomic Encyclopedia of Archaeal and Bacterial Type Strains, Phase II (KMG-II): from individual species to whole genera.</title>
        <authorList>
            <person name="Goeker M."/>
        </authorList>
    </citation>
    <scope>NUCLEOTIDE SEQUENCE [LARGE SCALE GENOMIC DNA]</scope>
    <source>
        <strain evidence="3 4">DSM 23857</strain>
    </source>
</reference>
<comment type="caution">
    <text evidence="3">The sequence shown here is derived from an EMBL/GenBank/DDBJ whole genome shotgun (WGS) entry which is preliminary data.</text>
</comment>
<dbReference type="EMBL" id="QLLL01000005">
    <property type="protein sequence ID" value="RAJ04088.1"/>
    <property type="molecule type" value="Genomic_DNA"/>
</dbReference>
<proteinExistence type="predicted"/>
<feature type="region of interest" description="Disordered" evidence="1">
    <location>
        <begin position="24"/>
        <end position="48"/>
    </location>
</feature>
<evidence type="ECO:0000256" key="2">
    <source>
        <dbReference type="SAM" id="SignalP"/>
    </source>
</evidence>
<name>A0A327QJC6_9BACT</name>